<dbReference type="CDD" id="cd03801">
    <property type="entry name" value="GT4_PimA-like"/>
    <property type="match status" value="1"/>
</dbReference>
<keyword evidence="3" id="KW-1185">Reference proteome</keyword>
<evidence type="ECO:0000259" key="1">
    <source>
        <dbReference type="Pfam" id="PF00534"/>
    </source>
</evidence>
<name>A0AAN2BJ67_9GAMM</name>
<dbReference type="Pfam" id="PF00534">
    <property type="entry name" value="Glycos_transf_1"/>
    <property type="match status" value="1"/>
</dbReference>
<proteinExistence type="predicted"/>
<accession>A0AAN2BJ67</accession>
<dbReference type="Gene3D" id="3.40.50.2000">
    <property type="entry name" value="Glycogen Phosphorylase B"/>
    <property type="match status" value="2"/>
</dbReference>
<evidence type="ECO:0000313" key="2">
    <source>
        <dbReference type="EMBL" id="BCD96647.1"/>
    </source>
</evidence>
<dbReference type="AlphaFoldDB" id="A0AAN2BJ67"/>
<dbReference type="GO" id="GO:0016757">
    <property type="term" value="F:glycosyltransferase activity"/>
    <property type="evidence" value="ECO:0007669"/>
    <property type="project" value="InterPro"/>
</dbReference>
<dbReference type="SUPFAM" id="SSF53756">
    <property type="entry name" value="UDP-Glycosyltransferase/glycogen phosphorylase"/>
    <property type="match status" value="1"/>
</dbReference>
<protein>
    <recommendedName>
        <fullName evidence="1">Glycosyl transferase family 1 domain-containing protein</fullName>
    </recommendedName>
</protein>
<dbReference type="EMBL" id="AP023086">
    <property type="protein sequence ID" value="BCD96647.1"/>
    <property type="molecule type" value="Genomic_DNA"/>
</dbReference>
<gene>
    <name evidence="2" type="ORF">MARGE09_P0847</name>
</gene>
<sequence length="422" mass="46875">MKAIIVAPNASARGGGESIIPLHYFNFLSNCGVSTFLVVHSRSRDEIDALFADKKEDVYYVEDTRLQKILFLCGRRLPKRISSFFTGFIIDIITQREQRKLIRKLVAEKSIDIVHQPIRVSPKLPSLIHNVGAPVIIGPMNGGMTFPSAYQDMQGRSEKYFMAFGRFFSRVFNLLFPGKKYAKALLVANQRTAGALPRGLCSNVIELVENGVDLNIFKQSDLTELAPEALPLDDAAKSCRFIFVGRLVDWKCVDVLLRAIKILQDRDMNVFLDIVGMGEDKLQLEELATSLDLGGRVNFLGFKTQVECAQLITNADCLVLPSVYECGGAVVLEAMAMGKPVIASNWGGPADYLDASCGILVDIPKTKEAFVEQFAEAMAKISCDPENRHQLGKNGLDKVKVQFDWARKVEKMKSIYLDVLSP</sequence>
<evidence type="ECO:0000313" key="3">
    <source>
        <dbReference type="Proteomes" id="UP001320119"/>
    </source>
</evidence>
<dbReference type="PANTHER" id="PTHR12526">
    <property type="entry name" value="GLYCOSYLTRANSFERASE"/>
    <property type="match status" value="1"/>
</dbReference>
<dbReference type="PANTHER" id="PTHR12526:SF630">
    <property type="entry name" value="GLYCOSYLTRANSFERASE"/>
    <property type="match status" value="1"/>
</dbReference>
<reference evidence="2 3" key="1">
    <citation type="journal article" date="2022" name="IScience">
        <title>An ultrasensitive nanofiber-based assay for enzymatic hydrolysis and deep-sea microbial degradation of cellulose.</title>
        <authorList>
            <person name="Tsudome M."/>
            <person name="Tachioka M."/>
            <person name="Miyazaki M."/>
            <person name="Uchimura K."/>
            <person name="Tsuda M."/>
            <person name="Takaki Y."/>
            <person name="Deguchi S."/>
        </authorList>
    </citation>
    <scope>NUCLEOTIDE SEQUENCE [LARGE SCALE GENOMIC DNA]</scope>
    <source>
        <strain evidence="2 3">GE09</strain>
    </source>
</reference>
<organism evidence="2 3">
    <name type="scientific">Marinagarivorans cellulosilyticus</name>
    <dbReference type="NCBI Taxonomy" id="2721545"/>
    <lineage>
        <taxon>Bacteria</taxon>
        <taxon>Pseudomonadati</taxon>
        <taxon>Pseudomonadota</taxon>
        <taxon>Gammaproteobacteria</taxon>
        <taxon>Cellvibrionales</taxon>
        <taxon>Cellvibrionaceae</taxon>
        <taxon>Marinagarivorans</taxon>
    </lineage>
</organism>
<dbReference type="Proteomes" id="UP001320119">
    <property type="component" value="Chromosome"/>
</dbReference>
<dbReference type="InterPro" id="IPR001296">
    <property type="entry name" value="Glyco_trans_1"/>
</dbReference>
<dbReference type="GO" id="GO:1901135">
    <property type="term" value="P:carbohydrate derivative metabolic process"/>
    <property type="evidence" value="ECO:0007669"/>
    <property type="project" value="UniProtKB-ARBA"/>
</dbReference>
<dbReference type="KEGG" id="marq:MARGE09_P0847"/>
<dbReference type="RefSeq" id="WP_236986135.1">
    <property type="nucleotide sequence ID" value="NZ_AP023086.1"/>
</dbReference>
<feature type="domain" description="Glycosyl transferase family 1" evidence="1">
    <location>
        <begin position="240"/>
        <end position="395"/>
    </location>
</feature>